<proteinExistence type="predicted"/>
<dbReference type="AlphaFoldDB" id="A0A8J6B319"/>
<evidence type="ECO:0000313" key="2">
    <source>
        <dbReference type="EMBL" id="KAG9391907.1"/>
    </source>
</evidence>
<evidence type="ECO:0000313" key="3">
    <source>
        <dbReference type="Proteomes" id="UP000717585"/>
    </source>
</evidence>
<sequence>MKKDDDDDDSKGTYPKYLRHTAADWVRFRMSYALYAEDEVKPKTLSECIDAKVRTSIKGAYQALEDDESSDDSSDSSSEDDEEMFSANEGSDSSRGGEDAHALWRTKPSSGMFIISTHRCRGLKLQYINYGVLSITAQSDSEDDARSSLIANPARKKKTSGKTTARDDALLRYIMAQDQEKKEADMGH</sequence>
<feature type="compositionally biased region" description="Acidic residues" evidence="1">
    <location>
        <begin position="64"/>
        <end position="84"/>
    </location>
</feature>
<accession>A0A8J6B319</accession>
<comment type="caution">
    <text evidence="2">The sequence shown here is derived from an EMBL/GenBank/DDBJ whole genome shotgun (WGS) entry which is preliminary data.</text>
</comment>
<reference evidence="2" key="1">
    <citation type="submission" date="2021-05" db="EMBL/GenBank/DDBJ databases">
        <title>A free-living protist that lacks canonical eukaryotic 1 DNA replication and segregation systems.</title>
        <authorList>
            <person name="Salas-Leiva D.E."/>
            <person name="Tromer E.C."/>
            <person name="Curtis B.A."/>
            <person name="Jerlstrom-Hultqvist J."/>
            <person name="Kolisko M."/>
            <person name="Yi Z."/>
            <person name="Salas-Leiva J.S."/>
            <person name="Gallot-Lavallee L."/>
            <person name="Kops G.J.P.L."/>
            <person name="Archibald J.M."/>
            <person name="Simpson A.G.B."/>
            <person name="Roger A.J."/>
        </authorList>
    </citation>
    <scope>NUCLEOTIDE SEQUENCE</scope>
    <source>
        <strain evidence="2">BICM</strain>
    </source>
</reference>
<evidence type="ECO:0000256" key="1">
    <source>
        <dbReference type="SAM" id="MobiDB-lite"/>
    </source>
</evidence>
<organism evidence="2 3">
    <name type="scientific">Carpediemonas membranifera</name>
    <dbReference type="NCBI Taxonomy" id="201153"/>
    <lineage>
        <taxon>Eukaryota</taxon>
        <taxon>Metamonada</taxon>
        <taxon>Carpediemonas-like organisms</taxon>
        <taxon>Carpediemonas</taxon>
    </lineage>
</organism>
<dbReference type="Proteomes" id="UP000717585">
    <property type="component" value="Unassembled WGS sequence"/>
</dbReference>
<protein>
    <submittedName>
        <fullName evidence="2">Uncharacterized protein</fullName>
    </submittedName>
</protein>
<gene>
    <name evidence="2" type="ORF">J8273_6795</name>
</gene>
<name>A0A8J6B319_9EUKA</name>
<keyword evidence="3" id="KW-1185">Reference proteome</keyword>
<feature type="region of interest" description="Disordered" evidence="1">
    <location>
        <begin position="60"/>
        <end position="102"/>
    </location>
</feature>
<dbReference type="EMBL" id="JAHDYR010000045">
    <property type="protein sequence ID" value="KAG9391907.1"/>
    <property type="molecule type" value="Genomic_DNA"/>
</dbReference>